<organism evidence="4 5">
    <name type="scientific">Murinocardiopsis flavida</name>
    <dbReference type="NCBI Taxonomy" id="645275"/>
    <lineage>
        <taxon>Bacteria</taxon>
        <taxon>Bacillati</taxon>
        <taxon>Actinomycetota</taxon>
        <taxon>Actinomycetes</taxon>
        <taxon>Streptosporangiales</taxon>
        <taxon>Nocardiopsidaceae</taxon>
        <taxon>Murinocardiopsis</taxon>
    </lineage>
</organism>
<dbReference type="CDD" id="cd00081">
    <property type="entry name" value="Hint"/>
    <property type="match status" value="1"/>
</dbReference>
<dbReference type="EMBL" id="PYGA01000010">
    <property type="protein sequence ID" value="PSK96773.1"/>
    <property type="molecule type" value="Genomic_DNA"/>
</dbReference>
<feature type="transmembrane region" description="Helical" evidence="2">
    <location>
        <begin position="12"/>
        <end position="35"/>
    </location>
</feature>
<comment type="caution">
    <text evidence="4">The sequence shown here is derived from an EMBL/GenBank/DDBJ whole genome shotgun (WGS) entry which is preliminary data.</text>
</comment>
<keyword evidence="2" id="KW-0472">Membrane</keyword>
<dbReference type="InterPro" id="IPR025427">
    <property type="entry name" value="DUF4160"/>
</dbReference>
<dbReference type="Pfam" id="PF13711">
    <property type="entry name" value="DUF4160"/>
    <property type="match status" value="1"/>
</dbReference>
<feature type="region of interest" description="Disordered" evidence="1">
    <location>
        <begin position="59"/>
        <end position="101"/>
    </location>
</feature>
<evidence type="ECO:0000256" key="2">
    <source>
        <dbReference type="SAM" id="Phobius"/>
    </source>
</evidence>
<dbReference type="SMART" id="SM00306">
    <property type="entry name" value="HintN"/>
    <property type="match status" value="1"/>
</dbReference>
<dbReference type="PROSITE" id="PS50818">
    <property type="entry name" value="INTEIN_C_TER"/>
    <property type="match status" value="1"/>
</dbReference>
<feature type="region of interest" description="Disordered" evidence="1">
    <location>
        <begin position="404"/>
        <end position="436"/>
    </location>
</feature>
<evidence type="ECO:0000313" key="4">
    <source>
        <dbReference type="EMBL" id="PSK96773.1"/>
    </source>
</evidence>
<dbReference type="InterPro" id="IPR030934">
    <property type="entry name" value="Intein_C"/>
</dbReference>
<evidence type="ECO:0000256" key="1">
    <source>
        <dbReference type="SAM" id="MobiDB-lite"/>
    </source>
</evidence>
<keyword evidence="2" id="KW-1133">Transmembrane helix</keyword>
<dbReference type="SUPFAM" id="SSF51294">
    <property type="entry name" value="Hedgehog/intein (Hint) domain"/>
    <property type="match status" value="1"/>
</dbReference>
<dbReference type="Gene3D" id="2.170.16.10">
    <property type="entry name" value="Hedgehog/Intein (Hint) domain"/>
    <property type="match status" value="1"/>
</dbReference>
<dbReference type="RefSeq" id="WP_106583669.1">
    <property type="nucleotide sequence ID" value="NZ_PYGA01000010.1"/>
</dbReference>
<dbReference type="Proteomes" id="UP000240542">
    <property type="component" value="Unassembled WGS sequence"/>
</dbReference>
<protein>
    <submittedName>
        <fullName evidence="4">Intein</fullName>
    </submittedName>
</protein>
<keyword evidence="5" id="KW-1185">Reference proteome</keyword>
<proteinExistence type="predicted"/>
<sequence>MRWVWRAESGAGAIEYGALVVLAGVIVAALLSAGLPSGVTPAVTAAVCELYTAEHCKPENGGPGGPGDPDSSGDPTAGPDATAAADSGDGDGGPSGDPKLDKEIEDAQKEYDDLLKEHDEKKGEAGDIDKELMDLLKELIGWEDAKKCFTEGDILACLKTAITALPWGKALKFVSKIPKAYKLFDKWRKGSKAYDKIKGRLDKQKKKLDDLKEKRKKKESCPVTKPDTHRAPNSFLPGTPVVLADGSTVPIKDVEMGDQVLAFDPRTGEEGPRSVTDLVEGTGTKSLVTITVADGDGGDSSVTATAGHPFWVPEEAQWVDAADLDPGTRLRTSSGEWARVTGVDERESERETVHNLTVDDLHTYFVAAGGSPLLVHNTGKGGTTGTVVEVNKVKIVIYSNDHAPPHAHVKGGGKEVRIGQNGKPLKGDPELSPKQRKVVDENIGKIRKAIREDMKRNKENEDAKKKKDC</sequence>
<dbReference type="InterPro" id="IPR003587">
    <property type="entry name" value="Hint_dom_N"/>
</dbReference>
<name>A0A2P8DHU2_9ACTN</name>
<feature type="region of interest" description="Disordered" evidence="1">
    <location>
        <begin position="450"/>
        <end position="469"/>
    </location>
</feature>
<dbReference type="OrthoDB" id="582519at2"/>
<feature type="compositionally biased region" description="Basic and acidic residues" evidence="1">
    <location>
        <begin position="425"/>
        <end position="436"/>
    </location>
</feature>
<gene>
    <name evidence="4" type="ORF">CLV63_11070</name>
</gene>
<dbReference type="Pfam" id="PF07591">
    <property type="entry name" value="PT-HINT"/>
    <property type="match status" value="1"/>
</dbReference>
<dbReference type="AlphaFoldDB" id="A0A2P8DHU2"/>
<feature type="compositionally biased region" description="Low complexity" evidence="1">
    <location>
        <begin position="68"/>
        <end position="87"/>
    </location>
</feature>
<keyword evidence="2" id="KW-0812">Transmembrane</keyword>
<feature type="domain" description="Hint" evidence="3">
    <location>
        <begin position="232"/>
        <end position="334"/>
    </location>
</feature>
<dbReference type="InterPro" id="IPR036844">
    <property type="entry name" value="Hint_dom_sf"/>
</dbReference>
<evidence type="ECO:0000313" key="5">
    <source>
        <dbReference type="Proteomes" id="UP000240542"/>
    </source>
</evidence>
<accession>A0A2P8DHU2</accession>
<feature type="region of interest" description="Disordered" evidence="1">
    <location>
        <begin position="209"/>
        <end position="239"/>
    </location>
</feature>
<reference evidence="4 5" key="1">
    <citation type="submission" date="2018-03" db="EMBL/GenBank/DDBJ databases">
        <title>Genomic Encyclopedia of Archaeal and Bacterial Type Strains, Phase II (KMG-II): from individual species to whole genera.</title>
        <authorList>
            <person name="Goeker M."/>
        </authorList>
    </citation>
    <scope>NUCLEOTIDE SEQUENCE [LARGE SCALE GENOMIC DNA]</scope>
    <source>
        <strain evidence="4 5">DSM 45312</strain>
    </source>
</reference>
<evidence type="ECO:0000259" key="3">
    <source>
        <dbReference type="SMART" id="SM00306"/>
    </source>
</evidence>